<keyword evidence="2 4" id="KW-0863">Zinc-finger</keyword>
<dbReference type="AlphaFoldDB" id="A0A067PFH1"/>
<evidence type="ECO:0000313" key="10">
    <source>
        <dbReference type="Proteomes" id="UP000027265"/>
    </source>
</evidence>
<evidence type="ECO:0000256" key="5">
    <source>
        <dbReference type="PROSITE-ProRule" id="PRU01357"/>
    </source>
</evidence>
<dbReference type="PANTHER" id="PTHR43792">
    <property type="entry name" value="GNAT FAMILY, PUTATIVE (AFU_ORTHOLOGUE AFUA_3G00765)-RELATED-RELATED"/>
    <property type="match status" value="1"/>
</dbReference>
<dbReference type="InterPro" id="IPR000182">
    <property type="entry name" value="GNAT_dom"/>
</dbReference>
<dbReference type="GO" id="GO:0016747">
    <property type="term" value="F:acyltransferase activity, transferring groups other than amino-acyl groups"/>
    <property type="evidence" value="ECO:0007669"/>
    <property type="project" value="InterPro"/>
</dbReference>
<evidence type="ECO:0000256" key="4">
    <source>
        <dbReference type="PROSITE-ProRule" id="PRU00134"/>
    </source>
</evidence>
<organism evidence="9 10">
    <name type="scientific">Jaapia argillacea MUCL 33604</name>
    <dbReference type="NCBI Taxonomy" id="933084"/>
    <lineage>
        <taxon>Eukaryota</taxon>
        <taxon>Fungi</taxon>
        <taxon>Dikarya</taxon>
        <taxon>Basidiomycota</taxon>
        <taxon>Agaricomycotina</taxon>
        <taxon>Agaricomycetes</taxon>
        <taxon>Agaricomycetidae</taxon>
        <taxon>Jaapiales</taxon>
        <taxon>Jaapiaceae</taxon>
        <taxon>Jaapia</taxon>
    </lineage>
</organism>
<dbReference type="OrthoDB" id="630895at2759"/>
<dbReference type="InterPro" id="IPR016181">
    <property type="entry name" value="Acyl_CoA_acyltransferase"/>
</dbReference>
<evidence type="ECO:0000259" key="6">
    <source>
        <dbReference type="PROSITE" id="PS50865"/>
    </source>
</evidence>
<dbReference type="Pfam" id="PF15801">
    <property type="entry name" value="zf-C6H2"/>
    <property type="match status" value="1"/>
</dbReference>
<dbReference type="SUPFAM" id="SSF55729">
    <property type="entry name" value="Acyl-CoA N-acyltransferases (Nat)"/>
    <property type="match status" value="1"/>
</dbReference>
<feature type="domain" description="N-acetyltransferase" evidence="7">
    <location>
        <begin position="184"/>
        <end position="337"/>
    </location>
</feature>
<dbReference type="GO" id="GO:0008270">
    <property type="term" value="F:zinc ion binding"/>
    <property type="evidence" value="ECO:0007669"/>
    <property type="project" value="UniProtKB-KW"/>
</dbReference>
<dbReference type="InterPro" id="IPR031615">
    <property type="entry name" value="Zfn-C6H2"/>
</dbReference>
<evidence type="ECO:0000256" key="3">
    <source>
        <dbReference type="ARBA" id="ARBA00022833"/>
    </source>
</evidence>
<proteinExistence type="inferred from homology"/>
<dbReference type="Gene3D" id="6.10.140.2220">
    <property type="match status" value="2"/>
</dbReference>
<evidence type="ECO:0008006" key="11">
    <source>
        <dbReference type="Google" id="ProtNLM"/>
    </source>
</evidence>
<evidence type="ECO:0000256" key="2">
    <source>
        <dbReference type="ARBA" id="ARBA00022771"/>
    </source>
</evidence>
<dbReference type="EMBL" id="KL197733">
    <property type="protein sequence ID" value="KDQ53509.1"/>
    <property type="molecule type" value="Genomic_DNA"/>
</dbReference>
<evidence type="ECO:0000313" key="9">
    <source>
        <dbReference type="EMBL" id="KDQ53509.1"/>
    </source>
</evidence>
<name>A0A067PFH1_9AGAM</name>
<feature type="domain" description="C6H2-type" evidence="8">
    <location>
        <begin position="9"/>
        <end position="66"/>
    </location>
</feature>
<keyword evidence="3" id="KW-0862">Zinc</keyword>
<dbReference type="HOGENOM" id="CLU_657323_0_0_1"/>
<keyword evidence="1" id="KW-0479">Metal-binding</keyword>
<sequence>MSTDTTLATAMCSAPQCPKPASGKSQCPKCKALGIVEGSTFCSQECFKNHWPQHKVAHHYTTGNVVRPYDDPWSPLPGAKGMSFYPPGARATKIETKRLILRAVVPEDFPRIHAVKHEPAVTRTQLYTTSKDLAETISSFGKFYVRSSVPMIPLPGYFSAAVTPETAARKRFHFAIESTLVSGSEKRVVEPKPVPSDVKLVGEPLDASGYIGHVSFQFVAIRHRKIILGDMAPLRELKALEVREGVPFQWPSSQSLEEVGCLAFYEIHPSFWNQGIMTEAMEALTSFCLLELGVHGVYIDPLSTNEGSHHVAKKLGFKKMYDFKVHDMALWSRPDMRGKKQTMYEMTAKDWTGRSWDHEAIGGKTICRYCLNPRSEGILPCKYGCSWALYCSEECRLAHWKLSGHGHQEECKSLPAKA</sequence>
<dbReference type="PROSITE" id="PS50865">
    <property type="entry name" value="ZF_MYND_2"/>
    <property type="match status" value="1"/>
</dbReference>
<dbReference type="InParanoid" id="A0A067PFH1"/>
<dbReference type="Gene3D" id="3.40.630.30">
    <property type="match status" value="1"/>
</dbReference>
<feature type="domain" description="MYND-type" evidence="6">
    <location>
        <begin position="367"/>
        <end position="411"/>
    </location>
</feature>
<dbReference type="Proteomes" id="UP000027265">
    <property type="component" value="Unassembled WGS sequence"/>
</dbReference>
<dbReference type="InterPro" id="IPR051531">
    <property type="entry name" value="N-acetyltransferase"/>
</dbReference>
<dbReference type="SUPFAM" id="SSF144232">
    <property type="entry name" value="HIT/MYND zinc finger-like"/>
    <property type="match status" value="1"/>
</dbReference>
<evidence type="ECO:0000256" key="1">
    <source>
        <dbReference type="ARBA" id="ARBA00022723"/>
    </source>
</evidence>
<dbReference type="STRING" id="933084.A0A067PFH1"/>
<evidence type="ECO:0000259" key="7">
    <source>
        <dbReference type="PROSITE" id="PS51186"/>
    </source>
</evidence>
<dbReference type="PANTHER" id="PTHR43792:SF15">
    <property type="entry name" value="MYND-TYPE DOMAIN-CONTAINING PROTEIN"/>
    <property type="match status" value="1"/>
</dbReference>
<dbReference type="PROSITE" id="PS51186">
    <property type="entry name" value="GNAT"/>
    <property type="match status" value="1"/>
</dbReference>
<reference evidence="10" key="1">
    <citation type="journal article" date="2014" name="Proc. Natl. Acad. Sci. U.S.A.">
        <title>Extensive sampling of basidiomycete genomes demonstrates inadequacy of the white-rot/brown-rot paradigm for wood decay fungi.</title>
        <authorList>
            <person name="Riley R."/>
            <person name="Salamov A.A."/>
            <person name="Brown D.W."/>
            <person name="Nagy L.G."/>
            <person name="Floudas D."/>
            <person name="Held B.W."/>
            <person name="Levasseur A."/>
            <person name="Lombard V."/>
            <person name="Morin E."/>
            <person name="Otillar R."/>
            <person name="Lindquist E.A."/>
            <person name="Sun H."/>
            <person name="LaButti K.M."/>
            <person name="Schmutz J."/>
            <person name="Jabbour D."/>
            <person name="Luo H."/>
            <person name="Baker S.E."/>
            <person name="Pisabarro A.G."/>
            <person name="Walton J.D."/>
            <person name="Blanchette R.A."/>
            <person name="Henrissat B."/>
            <person name="Martin F."/>
            <person name="Cullen D."/>
            <person name="Hibbett D.S."/>
            <person name="Grigoriev I.V."/>
        </authorList>
    </citation>
    <scope>NUCLEOTIDE SEQUENCE [LARGE SCALE GENOMIC DNA]</scope>
    <source>
        <strain evidence="10">MUCL 33604</strain>
    </source>
</reference>
<dbReference type="InterPro" id="IPR002893">
    <property type="entry name" value="Znf_MYND"/>
</dbReference>
<protein>
    <recommendedName>
        <fullName evidence="11">MYND-type domain-containing protein</fullName>
    </recommendedName>
</protein>
<dbReference type="Pfam" id="PF13302">
    <property type="entry name" value="Acetyltransf_3"/>
    <property type="match status" value="1"/>
</dbReference>
<keyword evidence="10" id="KW-1185">Reference proteome</keyword>
<comment type="similarity">
    <text evidence="5">Belongs to the peptidase M24A family. Methionine aminopeptidase type 1 subfamily.</text>
</comment>
<dbReference type="PROSITE" id="PS52013">
    <property type="entry name" value="ZF_C6H2"/>
    <property type="match status" value="1"/>
</dbReference>
<gene>
    <name evidence="9" type="ORF">JAAARDRAFT_39196</name>
</gene>
<evidence type="ECO:0000259" key="8">
    <source>
        <dbReference type="PROSITE" id="PS52013"/>
    </source>
</evidence>
<accession>A0A067PFH1</accession>